<dbReference type="SMART" id="SM00387">
    <property type="entry name" value="HATPase_c"/>
    <property type="match status" value="1"/>
</dbReference>
<dbReference type="Pfam" id="PF13426">
    <property type="entry name" value="PAS_9"/>
    <property type="match status" value="1"/>
</dbReference>
<dbReference type="InterPro" id="IPR004358">
    <property type="entry name" value="Sig_transdc_His_kin-like_C"/>
</dbReference>
<dbReference type="AlphaFoldDB" id="A0A832A7R2"/>
<feature type="compositionally biased region" description="Gly residues" evidence="9">
    <location>
        <begin position="174"/>
        <end position="184"/>
    </location>
</feature>
<dbReference type="InterPro" id="IPR003661">
    <property type="entry name" value="HisK_dim/P_dom"/>
</dbReference>
<keyword evidence="10" id="KW-0472">Membrane</keyword>
<keyword evidence="4" id="KW-0808">Transferase</keyword>
<evidence type="ECO:0000256" key="4">
    <source>
        <dbReference type="ARBA" id="ARBA00022679"/>
    </source>
</evidence>
<evidence type="ECO:0000313" key="12">
    <source>
        <dbReference type="EMBL" id="HFK97925.1"/>
    </source>
</evidence>
<dbReference type="Gene3D" id="3.30.565.10">
    <property type="entry name" value="Histidine kinase-like ATPase, C-terminal domain"/>
    <property type="match status" value="1"/>
</dbReference>
<dbReference type="InterPro" id="IPR003594">
    <property type="entry name" value="HATPase_dom"/>
</dbReference>
<evidence type="ECO:0000259" key="11">
    <source>
        <dbReference type="PROSITE" id="PS50109"/>
    </source>
</evidence>
<dbReference type="CDD" id="cd00130">
    <property type="entry name" value="PAS"/>
    <property type="match status" value="1"/>
</dbReference>
<dbReference type="Pfam" id="PF00512">
    <property type="entry name" value="HisKA"/>
    <property type="match status" value="1"/>
</dbReference>
<dbReference type="SMART" id="SM00388">
    <property type="entry name" value="HisKA"/>
    <property type="match status" value="1"/>
</dbReference>
<evidence type="ECO:0000256" key="5">
    <source>
        <dbReference type="ARBA" id="ARBA00022741"/>
    </source>
</evidence>
<dbReference type="SUPFAM" id="SSF55874">
    <property type="entry name" value="ATPase domain of HSP90 chaperone/DNA topoisomerase II/histidine kinase"/>
    <property type="match status" value="1"/>
</dbReference>
<dbReference type="EC" id="2.7.13.3" evidence="2"/>
<keyword evidence="10" id="KW-0812">Transmembrane</keyword>
<dbReference type="PROSITE" id="PS50109">
    <property type="entry name" value="HIS_KIN"/>
    <property type="match status" value="1"/>
</dbReference>
<dbReference type="CDD" id="cd00082">
    <property type="entry name" value="HisKA"/>
    <property type="match status" value="1"/>
</dbReference>
<dbReference type="SUPFAM" id="SSF47384">
    <property type="entry name" value="Homodimeric domain of signal transducing histidine kinase"/>
    <property type="match status" value="1"/>
</dbReference>
<dbReference type="PRINTS" id="PR00344">
    <property type="entry name" value="BCTRLSENSOR"/>
</dbReference>
<dbReference type="SUPFAM" id="SSF55785">
    <property type="entry name" value="PYP-like sensor domain (PAS domain)"/>
    <property type="match status" value="1"/>
</dbReference>
<evidence type="ECO:0000256" key="10">
    <source>
        <dbReference type="SAM" id="Phobius"/>
    </source>
</evidence>
<feature type="domain" description="Histidine kinase" evidence="11">
    <location>
        <begin position="382"/>
        <end position="589"/>
    </location>
</feature>
<evidence type="ECO:0000256" key="7">
    <source>
        <dbReference type="ARBA" id="ARBA00022840"/>
    </source>
</evidence>
<proteinExistence type="predicted"/>
<evidence type="ECO:0000256" key="3">
    <source>
        <dbReference type="ARBA" id="ARBA00022553"/>
    </source>
</evidence>
<dbReference type="Gene3D" id="1.10.287.130">
    <property type="match status" value="1"/>
</dbReference>
<accession>A0A832A7R2</accession>
<evidence type="ECO:0000256" key="9">
    <source>
        <dbReference type="SAM" id="MobiDB-lite"/>
    </source>
</evidence>
<evidence type="ECO:0000256" key="1">
    <source>
        <dbReference type="ARBA" id="ARBA00000085"/>
    </source>
</evidence>
<feature type="transmembrane region" description="Helical" evidence="10">
    <location>
        <begin position="22"/>
        <end position="43"/>
    </location>
</feature>
<sequence>MPTTQTKELTKPRMVSGDSPWLSPWLIIGSVGLLAVILAVIAFRHMDREKRFMETSLAAQAHMLMESLEAGSRTGIMGRMGWGRNHLKMLMEQTAQEPHVLYLRLVDQKGRVVLSSNPEEAGQEIPPQSPAEAGGHVFSDFQGKKAFEVSRPYEPWARCAVTSRGPCSEDRGGHGPGMGRGPGGERANPFPEAGPLRLVVGLDATPLQEALRQDLAHNALLLSILFLLGATGLIALFWAHGYRLARQSLRTMQRMTEAIFARMPVGLIATDRHGIIRRTNPAAQSLLGPRAAPGQRLMELPALETLRHRLEKGEDPIEENIVCGTERQRPLPLLIHATALKDPGEEIAGFAFLLSDMTALHTLEQKLRRHERLAALGKLASGVAHEIRNPLSSIKGFAAILARKAGDDPTAQDVARTMTHEVDRLNRVISELLEFARPAELDPKPVRLRDIIQHSLKLVEKDAHHAGVHLGVDIVPPDLEAVLDADRFAQVLLNLYLNAIQAMDRGGSLTVRAFMDQGELRVAVEDTGPGISPEALGHIFDPYFTTKPNGVGLGLSIVHKIVDAHGGEISVDRADGDGTRFVIRIPQRDAAPVHHREVKSP</sequence>
<comment type="caution">
    <text evidence="12">The sequence shown here is derived from an EMBL/GenBank/DDBJ whole genome shotgun (WGS) entry which is preliminary data.</text>
</comment>
<evidence type="ECO:0000256" key="6">
    <source>
        <dbReference type="ARBA" id="ARBA00022777"/>
    </source>
</evidence>
<gene>
    <name evidence="12" type="ORF">ENS06_11485</name>
</gene>
<name>A0A832A7R2_9BACT</name>
<dbReference type="InterPro" id="IPR036890">
    <property type="entry name" value="HATPase_C_sf"/>
</dbReference>
<reference evidence="12" key="1">
    <citation type="journal article" date="2020" name="mSystems">
        <title>Genome- and Community-Level Interaction Insights into Carbon Utilization and Element Cycling Functions of Hydrothermarchaeota in Hydrothermal Sediment.</title>
        <authorList>
            <person name="Zhou Z."/>
            <person name="Liu Y."/>
            <person name="Xu W."/>
            <person name="Pan J."/>
            <person name="Luo Z.H."/>
            <person name="Li M."/>
        </authorList>
    </citation>
    <scope>NUCLEOTIDE SEQUENCE [LARGE SCALE GENOMIC DNA]</scope>
    <source>
        <strain evidence="12">SpSt-456</strain>
    </source>
</reference>
<dbReference type="InterPro" id="IPR036097">
    <property type="entry name" value="HisK_dim/P_sf"/>
</dbReference>
<evidence type="ECO:0000256" key="8">
    <source>
        <dbReference type="ARBA" id="ARBA00023012"/>
    </source>
</evidence>
<dbReference type="Pfam" id="PF02518">
    <property type="entry name" value="HATPase_c"/>
    <property type="match status" value="1"/>
</dbReference>
<organism evidence="12">
    <name type="scientific">Desulfacinum infernum</name>
    <dbReference type="NCBI Taxonomy" id="35837"/>
    <lineage>
        <taxon>Bacteria</taxon>
        <taxon>Pseudomonadati</taxon>
        <taxon>Thermodesulfobacteriota</taxon>
        <taxon>Syntrophobacteria</taxon>
        <taxon>Syntrophobacterales</taxon>
        <taxon>Syntrophobacteraceae</taxon>
        <taxon>Desulfacinum</taxon>
    </lineage>
</organism>
<comment type="catalytic activity">
    <reaction evidence="1">
        <text>ATP + protein L-histidine = ADP + protein N-phospho-L-histidine.</text>
        <dbReference type="EC" id="2.7.13.3"/>
    </reaction>
</comment>
<dbReference type="InterPro" id="IPR005467">
    <property type="entry name" value="His_kinase_dom"/>
</dbReference>
<dbReference type="PANTHER" id="PTHR43065">
    <property type="entry name" value="SENSOR HISTIDINE KINASE"/>
    <property type="match status" value="1"/>
</dbReference>
<evidence type="ECO:0000256" key="2">
    <source>
        <dbReference type="ARBA" id="ARBA00012438"/>
    </source>
</evidence>
<keyword evidence="7" id="KW-0067">ATP-binding</keyword>
<keyword evidence="10" id="KW-1133">Transmembrane helix</keyword>
<keyword evidence="5" id="KW-0547">Nucleotide-binding</keyword>
<keyword evidence="6" id="KW-0418">Kinase</keyword>
<dbReference type="PANTHER" id="PTHR43065:SF10">
    <property type="entry name" value="PEROXIDE STRESS-ACTIVATED HISTIDINE KINASE MAK3"/>
    <property type="match status" value="1"/>
</dbReference>
<dbReference type="Gene3D" id="3.30.450.20">
    <property type="entry name" value="PAS domain"/>
    <property type="match status" value="1"/>
</dbReference>
<dbReference type="EMBL" id="DSTK01000035">
    <property type="protein sequence ID" value="HFK97925.1"/>
    <property type="molecule type" value="Genomic_DNA"/>
</dbReference>
<keyword evidence="3" id="KW-0597">Phosphoprotein</keyword>
<dbReference type="GO" id="GO:0005524">
    <property type="term" value="F:ATP binding"/>
    <property type="evidence" value="ECO:0007669"/>
    <property type="project" value="UniProtKB-KW"/>
</dbReference>
<feature type="transmembrane region" description="Helical" evidence="10">
    <location>
        <begin position="219"/>
        <end position="239"/>
    </location>
</feature>
<keyword evidence="8" id="KW-0902">Two-component regulatory system</keyword>
<protein>
    <recommendedName>
        <fullName evidence="2">histidine kinase</fullName>
        <ecNumber evidence="2">2.7.13.3</ecNumber>
    </recommendedName>
</protein>
<dbReference type="InterPro" id="IPR000014">
    <property type="entry name" value="PAS"/>
</dbReference>
<dbReference type="GO" id="GO:0000155">
    <property type="term" value="F:phosphorelay sensor kinase activity"/>
    <property type="evidence" value="ECO:0007669"/>
    <property type="project" value="InterPro"/>
</dbReference>
<dbReference type="InterPro" id="IPR035965">
    <property type="entry name" value="PAS-like_dom_sf"/>
</dbReference>
<feature type="region of interest" description="Disordered" evidence="9">
    <location>
        <begin position="164"/>
        <end position="188"/>
    </location>
</feature>